<keyword evidence="13" id="KW-0547">Nucleotide-binding</keyword>
<protein>
    <recommendedName>
        <fullName evidence="9">3-dehydroquinate synthase</fullName>
        <ecNumber evidence="8">4.2.3.4</ecNumber>
    </recommendedName>
</protein>
<feature type="domain" description="3-dehydroquinate synthase C-terminal" evidence="20">
    <location>
        <begin position="177"/>
        <end position="319"/>
    </location>
</feature>
<dbReference type="GO" id="GO:0000166">
    <property type="term" value="F:nucleotide binding"/>
    <property type="evidence" value="ECO:0007669"/>
    <property type="project" value="UniProtKB-KW"/>
</dbReference>
<evidence type="ECO:0000256" key="8">
    <source>
        <dbReference type="ARBA" id="ARBA00013031"/>
    </source>
</evidence>
<dbReference type="Gene3D" id="1.20.1090.10">
    <property type="entry name" value="Dehydroquinate synthase-like - alpha domain"/>
    <property type="match status" value="1"/>
</dbReference>
<dbReference type="NCBIfam" id="TIGR01357">
    <property type="entry name" value="aroB"/>
    <property type="match status" value="1"/>
</dbReference>
<evidence type="ECO:0000313" key="21">
    <source>
        <dbReference type="EMBL" id="GAH19448.1"/>
    </source>
</evidence>
<evidence type="ECO:0000256" key="16">
    <source>
        <dbReference type="ARBA" id="ARBA00023141"/>
    </source>
</evidence>
<comment type="cofactor">
    <cofactor evidence="2">
        <name>NAD(+)</name>
        <dbReference type="ChEBI" id="CHEBI:57540"/>
    </cofactor>
</comment>
<feature type="domain" description="3-dehydroquinate synthase N-terminal" evidence="19">
    <location>
        <begin position="63"/>
        <end position="175"/>
    </location>
</feature>
<evidence type="ECO:0000259" key="20">
    <source>
        <dbReference type="Pfam" id="PF24621"/>
    </source>
</evidence>
<keyword evidence="15" id="KW-0520">NAD</keyword>
<dbReference type="GO" id="GO:0046872">
    <property type="term" value="F:metal ion binding"/>
    <property type="evidence" value="ECO:0007669"/>
    <property type="project" value="UniProtKB-KW"/>
</dbReference>
<evidence type="ECO:0000256" key="9">
    <source>
        <dbReference type="ARBA" id="ARBA00017684"/>
    </source>
</evidence>
<dbReference type="Pfam" id="PF24621">
    <property type="entry name" value="DHQS_C"/>
    <property type="match status" value="1"/>
</dbReference>
<keyword evidence="17" id="KW-0456">Lyase</keyword>
<comment type="caution">
    <text evidence="21">The sequence shown here is derived from an EMBL/GenBank/DDBJ whole genome shotgun (WGS) entry which is preliminary data.</text>
</comment>
<sequence>METATQSYPVFVGYGLLGKLGEKIKEVGLSGVVSIISDETVFSLYGSKVEGILKNAGFAVNSFVVPPGEETKNINSAIEIYDFLVEHRIERDDILIALGGGMVGDLAGFVAATFLRGLPWIPLPTSLVAMVDASIGGKVGVNHPQGKNLIGAFYQPSFVLADVQTINTLPDRELTSGWAEVIKYGLTLDKVFFEFLEANADKLIKLEPNAVTQAIIRSAAIKTQIVSEDEKERGGRIILNYGHTIAHGLEAATQYKRFLHGEAVAIGMMGVAKLSQRLGLLSSDVVQRQQSLLQRFGLPVSFSGLSLAEVVRAMELDKKIRAKAIRWVLLTDIGQTTIRSDVPRRDVLAILQELLWM</sequence>
<dbReference type="InterPro" id="IPR030963">
    <property type="entry name" value="DHQ_synth_fam"/>
</dbReference>
<dbReference type="PANTHER" id="PTHR43622:SF7">
    <property type="entry name" value="3-DEHYDROQUINATE SYNTHASE, CHLOROPLASTIC"/>
    <property type="match status" value="1"/>
</dbReference>
<dbReference type="Gene3D" id="3.40.50.1970">
    <property type="match status" value="1"/>
</dbReference>
<comment type="pathway">
    <text evidence="6">Metabolic intermediate biosynthesis; chorismate biosynthesis; chorismate from D-erythrose 4-phosphate and phosphoenolpyruvate: step 2/7.</text>
</comment>
<evidence type="ECO:0000256" key="12">
    <source>
        <dbReference type="ARBA" id="ARBA00022723"/>
    </source>
</evidence>
<keyword evidence="18" id="KW-0170">Cobalt</keyword>
<comment type="cofactor">
    <cofactor evidence="4">
        <name>Zn(2+)</name>
        <dbReference type="ChEBI" id="CHEBI:29105"/>
    </cofactor>
</comment>
<evidence type="ECO:0000256" key="2">
    <source>
        <dbReference type="ARBA" id="ARBA00001911"/>
    </source>
</evidence>
<comment type="catalytic activity">
    <reaction evidence="1">
        <text>7-phospho-2-dehydro-3-deoxy-D-arabino-heptonate = 3-dehydroquinate + phosphate</text>
        <dbReference type="Rhea" id="RHEA:21968"/>
        <dbReference type="ChEBI" id="CHEBI:32364"/>
        <dbReference type="ChEBI" id="CHEBI:43474"/>
        <dbReference type="ChEBI" id="CHEBI:58394"/>
        <dbReference type="EC" id="4.2.3.4"/>
    </reaction>
</comment>
<dbReference type="FunFam" id="3.40.50.1970:FF:000007">
    <property type="entry name" value="Pentafunctional AROM polypeptide"/>
    <property type="match status" value="1"/>
</dbReference>
<evidence type="ECO:0000256" key="15">
    <source>
        <dbReference type="ARBA" id="ARBA00023027"/>
    </source>
</evidence>
<dbReference type="GO" id="GO:0005737">
    <property type="term" value="C:cytoplasm"/>
    <property type="evidence" value="ECO:0007669"/>
    <property type="project" value="UniProtKB-SubCell"/>
</dbReference>
<dbReference type="EC" id="4.2.3.4" evidence="8"/>
<keyword evidence="14" id="KW-0862">Zinc</keyword>
<dbReference type="CDD" id="cd08195">
    <property type="entry name" value="DHQS"/>
    <property type="match status" value="1"/>
</dbReference>
<evidence type="ECO:0000259" key="19">
    <source>
        <dbReference type="Pfam" id="PF01761"/>
    </source>
</evidence>
<comment type="similarity">
    <text evidence="7">Belongs to the sugar phosphate cyclases superfamily. Dehydroquinate synthase family.</text>
</comment>
<dbReference type="InterPro" id="IPR030960">
    <property type="entry name" value="DHQS/DOIS_N"/>
</dbReference>
<dbReference type="InterPro" id="IPR056179">
    <property type="entry name" value="DHQS_C"/>
</dbReference>
<gene>
    <name evidence="21" type="ORF">S03H2_01144</name>
</gene>
<keyword evidence="11" id="KW-0028">Amino-acid biosynthesis</keyword>
<dbReference type="PANTHER" id="PTHR43622">
    <property type="entry name" value="3-DEHYDROQUINATE SYNTHASE"/>
    <property type="match status" value="1"/>
</dbReference>
<organism evidence="21">
    <name type="scientific">marine sediment metagenome</name>
    <dbReference type="NCBI Taxonomy" id="412755"/>
    <lineage>
        <taxon>unclassified sequences</taxon>
        <taxon>metagenomes</taxon>
        <taxon>ecological metagenomes</taxon>
    </lineage>
</organism>
<keyword evidence="10" id="KW-0963">Cytoplasm</keyword>
<evidence type="ECO:0000256" key="6">
    <source>
        <dbReference type="ARBA" id="ARBA00004661"/>
    </source>
</evidence>
<evidence type="ECO:0000256" key="13">
    <source>
        <dbReference type="ARBA" id="ARBA00022741"/>
    </source>
</evidence>
<dbReference type="EMBL" id="BARU01000313">
    <property type="protein sequence ID" value="GAH19448.1"/>
    <property type="molecule type" value="Genomic_DNA"/>
</dbReference>
<evidence type="ECO:0000256" key="17">
    <source>
        <dbReference type="ARBA" id="ARBA00023239"/>
    </source>
</evidence>
<dbReference type="AlphaFoldDB" id="X1FFA8"/>
<dbReference type="InterPro" id="IPR050071">
    <property type="entry name" value="Dehydroquinate_synthase"/>
</dbReference>
<dbReference type="GO" id="GO:0009073">
    <property type="term" value="P:aromatic amino acid family biosynthetic process"/>
    <property type="evidence" value="ECO:0007669"/>
    <property type="project" value="UniProtKB-KW"/>
</dbReference>
<reference evidence="21" key="1">
    <citation type="journal article" date="2014" name="Front. Microbiol.">
        <title>High frequency of phylogenetically diverse reductive dehalogenase-homologous genes in deep subseafloor sedimentary metagenomes.</title>
        <authorList>
            <person name="Kawai M."/>
            <person name="Futagami T."/>
            <person name="Toyoda A."/>
            <person name="Takaki Y."/>
            <person name="Nishi S."/>
            <person name="Hori S."/>
            <person name="Arai W."/>
            <person name="Tsubouchi T."/>
            <person name="Morono Y."/>
            <person name="Uchiyama I."/>
            <person name="Ito T."/>
            <person name="Fujiyama A."/>
            <person name="Inagaki F."/>
            <person name="Takami H."/>
        </authorList>
    </citation>
    <scope>NUCLEOTIDE SEQUENCE</scope>
    <source>
        <strain evidence="21">Expedition CK06-06</strain>
    </source>
</reference>
<evidence type="ECO:0000256" key="10">
    <source>
        <dbReference type="ARBA" id="ARBA00022490"/>
    </source>
</evidence>
<evidence type="ECO:0000256" key="7">
    <source>
        <dbReference type="ARBA" id="ARBA00005412"/>
    </source>
</evidence>
<name>X1FFA8_9ZZZZ</name>
<comment type="cofactor">
    <cofactor evidence="3">
        <name>Co(2+)</name>
        <dbReference type="ChEBI" id="CHEBI:48828"/>
    </cofactor>
</comment>
<dbReference type="HAMAP" id="MF_00110">
    <property type="entry name" value="DHQ_synthase"/>
    <property type="match status" value="1"/>
</dbReference>
<evidence type="ECO:0000256" key="4">
    <source>
        <dbReference type="ARBA" id="ARBA00001947"/>
    </source>
</evidence>
<evidence type="ECO:0000256" key="18">
    <source>
        <dbReference type="ARBA" id="ARBA00023285"/>
    </source>
</evidence>
<evidence type="ECO:0000256" key="5">
    <source>
        <dbReference type="ARBA" id="ARBA00004496"/>
    </source>
</evidence>
<proteinExistence type="inferred from homology"/>
<comment type="subcellular location">
    <subcellularLocation>
        <location evidence="5">Cytoplasm</location>
    </subcellularLocation>
</comment>
<dbReference type="SUPFAM" id="SSF56796">
    <property type="entry name" value="Dehydroquinate synthase-like"/>
    <property type="match status" value="1"/>
</dbReference>
<dbReference type="Pfam" id="PF01761">
    <property type="entry name" value="DHQ_synthase"/>
    <property type="match status" value="1"/>
</dbReference>
<evidence type="ECO:0000256" key="1">
    <source>
        <dbReference type="ARBA" id="ARBA00001393"/>
    </source>
</evidence>
<dbReference type="PIRSF" id="PIRSF001455">
    <property type="entry name" value="DHQ_synth"/>
    <property type="match status" value="1"/>
</dbReference>
<dbReference type="GO" id="GO:0008652">
    <property type="term" value="P:amino acid biosynthetic process"/>
    <property type="evidence" value="ECO:0007669"/>
    <property type="project" value="UniProtKB-KW"/>
</dbReference>
<dbReference type="InterPro" id="IPR016037">
    <property type="entry name" value="DHQ_synth_AroB"/>
</dbReference>
<dbReference type="GO" id="GO:0003856">
    <property type="term" value="F:3-dehydroquinate synthase activity"/>
    <property type="evidence" value="ECO:0007669"/>
    <property type="project" value="UniProtKB-EC"/>
</dbReference>
<accession>X1FFA8</accession>
<keyword evidence="12" id="KW-0479">Metal-binding</keyword>
<evidence type="ECO:0000256" key="11">
    <source>
        <dbReference type="ARBA" id="ARBA00022605"/>
    </source>
</evidence>
<evidence type="ECO:0000256" key="14">
    <source>
        <dbReference type="ARBA" id="ARBA00022833"/>
    </source>
</evidence>
<keyword evidence="16" id="KW-0057">Aromatic amino acid biosynthesis</keyword>
<evidence type="ECO:0000256" key="3">
    <source>
        <dbReference type="ARBA" id="ARBA00001941"/>
    </source>
</evidence>